<sequence length="139" mass="15587">MSMEEEVEGIVVIKELDLNNGTPSVKEIGGVIRGCIKIVTCGKKLLCNNKGVENPTSEDFDPKLVPVCRKVAYILGLRISLSHTRRGIGLKLVNKIEEWFRKNGAEYSYIATEVDNKASINLFTKKFNYTKFYTPSTLV</sequence>
<evidence type="ECO:0000313" key="3">
    <source>
        <dbReference type="Proteomes" id="UP000327157"/>
    </source>
</evidence>
<dbReference type="AlphaFoldDB" id="A0A5N5FNI2"/>
<gene>
    <name evidence="2" type="ORF">D8674_003787</name>
</gene>
<proteinExistence type="predicted"/>
<dbReference type="PANTHER" id="PTHR47370:SF10">
    <property type="entry name" value="N-ACETYLTRANSFERASE HLS1-RELATED"/>
    <property type="match status" value="1"/>
</dbReference>
<name>A0A5N5FNI2_9ROSA</name>
<dbReference type="Proteomes" id="UP000327157">
    <property type="component" value="Chromosome 10"/>
</dbReference>
<evidence type="ECO:0000313" key="2">
    <source>
        <dbReference type="EMBL" id="KAB2602782.1"/>
    </source>
</evidence>
<reference evidence="3" key="2">
    <citation type="submission" date="2019-10" db="EMBL/GenBank/DDBJ databases">
        <title>A de novo genome assembly of a pear dwarfing rootstock.</title>
        <authorList>
            <person name="Wang F."/>
            <person name="Wang J."/>
            <person name="Li S."/>
            <person name="Zhang Y."/>
            <person name="Fang M."/>
            <person name="Ma L."/>
            <person name="Zhao Y."/>
            <person name="Jiang S."/>
        </authorList>
    </citation>
    <scope>NUCLEOTIDE SEQUENCE [LARGE SCALE GENOMIC DNA]</scope>
</reference>
<dbReference type="PROSITE" id="PS51186">
    <property type="entry name" value="GNAT"/>
    <property type="match status" value="1"/>
</dbReference>
<dbReference type="EMBL" id="SMOL01000695">
    <property type="protein sequence ID" value="KAB2602782.1"/>
    <property type="molecule type" value="Genomic_DNA"/>
</dbReference>
<dbReference type="PANTHER" id="PTHR47370">
    <property type="entry name" value="ACYL-COA N-ACYLTRANSFERASES (NAT) SUPERFAMILY PROTEIN"/>
    <property type="match status" value="1"/>
</dbReference>
<dbReference type="InterPro" id="IPR000182">
    <property type="entry name" value="GNAT_dom"/>
</dbReference>
<dbReference type="OrthoDB" id="1735852at2759"/>
<comment type="caution">
    <text evidence="2">The sequence shown here is derived from an EMBL/GenBank/DDBJ whole genome shotgun (WGS) entry which is preliminary data.</text>
</comment>
<feature type="domain" description="N-acetyltransferase" evidence="1">
    <location>
        <begin position="1"/>
        <end position="139"/>
    </location>
</feature>
<dbReference type="Pfam" id="PF00583">
    <property type="entry name" value="Acetyltransf_1"/>
    <property type="match status" value="1"/>
</dbReference>
<dbReference type="GO" id="GO:0016747">
    <property type="term" value="F:acyltransferase activity, transferring groups other than amino-acyl groups"/>
    <property type="evidence" value="ECO:0007669"/>
    <property type="project" value="InterPro"/>
</dbReference>
<dbReference type="InterPro" id="IPR016181">
    <property type="entry name" value="Acyl_CoA_acyltransferase"/>
</dbReference>
<reference evidence="2 3" key="3">
    <citation type="submission" date="2019-11" db="EMBL/GenBank/DDBJ databases">
        <title>A de novo genome assembly of a pear dwarfing rootstock.</title>
        <authorList>
            <person name="Wang F."/>
            <person name="Wang J."/>
            <person name="Li S."/>
            <person name="Zhang Y."/>
            <person name="Fang M."/>
            <person name="Ma L."/>
            <person name="Zhao Y."/>
            <person name="Jiang S."/>
        </authorList>
    </citation>
    <scope>NUCLEOTIDE SEQUENCE [LARGE SCALE GENOMIC DNA]</scope>
    <source>
        <strain evidence="2">S2</strain>
        <tissue evidence="2">Leaf</tissue>
    </source>
</reference>
<evidence type="ECO:0000259" key="1">
    <source>
        <dbReference type="PROSITE" id="PS51186"/>
    </source>
</evidence>
<keyword evidence="3" id="KW-1185">Reference proteome</keyword>
<dbReference type="SUPFAM" id="SSF55729">
    <property type="entry name" value="Acyl-CoA N-acyltransferases (Nat)"/>
    <property type="match status" value="1"/>
</dbReference>
<dbReference type="CDD" id="cd04301">
    <property type="entry name" value="NAT_SF"/>
    <property type="match status" value="1"/>
</dbReference>
<organism evidence="2 3">
    <name type="scientific">Pyrus ussuriensis x Pyrus communis</name>
    <dbReference type="NCBI Taxonomy" id="2448454"/>
    <lineage>
        <taxon>Eukaryota</taxon>
        <taxon>Viridiplantae</taxon>
        <taxon>Streptophyta</taxon>
        <taxon>Embryophyta</taxon>
        <taxon>Tracheophyta</taxon>
        <taxon>Spermatophyta</taxon>
        <taxon>Magnoliopsida</taxon>
        <taxon>eudicotyledons</taxon>
        <taxon>Gunneridae</taxon>
        <taxon>Pentapetalae</taxon>
        <taxon>rosids</taxon>
        <taxon>fabids</taxon>
        <taxon>Rosales</taxon>
        <taxon>Rosaceae</taxon>
        <taxon>Amygdaloideae</taxon>
        <taxon>Maleae</taxon>
        <taxon>Pyrus</taxon>
    </lineage>
</organism>
<protein>
    <recommendedName>
        <fullName evidence="1">N-acetyltransferase domain-containing protein</fullName>
    </recommendedName>
</protein>
<dbReference type="Gene3D" id="3.40.630.30">
    <property type="match status" value="1"/>
</dbReference>
<accession>A0A5N5FNI2</accession>
<reference evidence="2 3" key="1">
    <citation type="submission" date="2019-09" db="EMBL/GenBank/DDBJ databases">
        <authorList>
            <person name="Ou C."/>
        </authorList>
    </citation>
    <scope>NUCLEOTIDE SEQUENCE [LARGE SCALE GENOMIC DNA]</scope>
    <source>
        <strain evidence="2">S2</strain>
        <tissue evidence="2">Leaf</tissue>
    </source>
</reference>
<dbReference type="InterPro" id="IPR052810">
    <property type="entry name" value="Plant_NAT"/>
</dbReference>